<dbReference type="PANTHER" id="PTHR30160:SF1">
    <property type="entry name" value="LIPOPOLYSACCHARIDE 1,2-N-ACETYLGLUCOSAMINETRANSFERASE-RELATED"/>
    <property type="match status" value="1"/>
</dbReference>
<gene>
    <name evidence="5" type="ORF">GPL21_13930</name>
</gene>
<dbReference type="Proteomes" id="UP000436468">
    <property type="component" value="Unassembled WGS sequence"/>
</dbReference>
<organism evidence="5 6">
    <name type="scientific">Bradyrhizobium pachyrhizi</name>
    <dbReference type="NCBI Taxonomy" id="280333"/>
    <lineage>
        <taxon>Bacteria</taxon>
        <taxon>Pseudomonadati</taxon>
        <taxon>Pseudomonadota</taxon>
        <taxon>Alphaproteobacteria</taxon>
        <taxon>Hyphomicrobiales</taxon>
        <taxon>Nitrobacteraceae</taxon>
        <taxon>Bradyrhizobium</taxon>
    </lineage>
</organism>
<feature type="domain" description="Autotransproter heptosyltransferase TibC/BAHTCr-like N-terminal" evidence="4">
    <location>
        <begin position="45"/>
        <end position="108"/>
    </location>
</feature>
<dbReference type="AlphaFoldDB" id="A0A844SQQ8"/>
<dbReference type="InterPro" id="IPR049327">
    <property type="entry name" value="TibC/BAHTCr-like_N"/>
</dbReference>
<evidence type="ECO:0000313" key="6">
    <source>
        <dbReference type="Proteomes" id="UP000436468"/>
    </source>
</evidence>
<dbReference type="NCBIfam" id="TIGR04414">
    <property type="entry name" value="hepto_Aah_TibC"/>
    <property type="match status" value="1"/>
</dbReference>
<proteinExistence type="predicted"/>
<sequence length="418" mass="47367">MTDQPKVIVDRSTSAVPAKSDAVSSDADAPKPAYPAAAELPTQVGPKGLRFDFNDGARVFCPEAETPWRVRIWDAECGNLLFETQFAGGRVNSSKRYYVRFRIEVLQGDEVVFSHEYDARDRHVLIQLPIGTLGDTIGWFPYVAKFGEAHGCRLTCAMAEKLIPLFRDAYPEINFVTHEEIQTDRYYATYSVGLFFDDKNFVFQPCDFRHVGLHRTAGYILGVDPVEAAPRISLADDRRPFPEPYVCIAVQSTTQCKYWNNPAGWRELTGFLTQAGYRVICIDQKPTHGHELVWNHIPNGAEDWTGDRPIQERANLLKHAAFFVGLSSGLSWLAWAVGTPVVMISGFTHPTNEFATPYRVINYHACNSCWNDPAVRFDHKDFFWCPRHKGTPRQFECTRLITVDHVKSVIRTIPGFEL</sequence>
<name>A0A844SQQ8_9BRAD</name>
<evidence type="ECO:0000256" key="1">
    <source>
        <dbReference type="ARBA" id="ARBA00022676"/>
    </source>
</evidence>
<dbReference type="GO" id="GO:0008713">
    <property type="term" value="F:ADP-heptose-lipopolysaccharide heptosyltransferase activity"/>
    <property type="evidence" value="ECO:0007669"/>
    <property type="project" value="TreeGrafter"/>
</dbReference>
<keyword evidence="1" id="KW-0328">Glycosyltransferase</keyword>
<keyword evidence="6" id="KW-1185">Reference proteome</keyword>
<evidence type="ECO:0000313" key="5">
    <source>
        <dbReference type="EMBL" id="MVT66204.1"/>
    </source>
</evidence>
<dbReference type="InterPro" id="IPR051199">
    <property type="entry name" value="LPS_LOS_Heptosyltrfase"/>
</dbReference>
<dbReference type="InterPro" id="IPR002201">
    <property type="entry name" value="Glyco_trans_9"/>
</dbReference>
<dbReference type="EMBL" id="WQNF01000008">
    <property type="protein sequence ID" value="MVT66204.1"/>
    <property type="molecule type" value="Genomic_DNA"/>
</dbReference>
<dbReference type="GO" id="GO:0005829">
    <property type="term" value="C:cytosol"/>
    <property type="evidence" value="ECO:0007669"/>
    <property type="project" value="TreeGrafter"/>
</dbReference>
<protein>
    <submittedName>
        <fullName evidence="5">Autotransporter strand-loop-strand O-heptosyltransferase</fullName>
    </submittedName>
</protein>
<keyword evidence="2 5" id="KW-0808">Transferase</keyword>
<dbReference type="PANTHER" id="PTHR30160">
    <property type="entry name" value="TETRAACYLDISACCHARIDE 4'-KINASE-RELATED"/>
    <property type="match status" value="1"/>
</dbReference>
<evidence type="ECO:0000256" key="3">
    <source>
        <dbReference type="SAM" id="MobiDB-lite"/>
    </source>
</evidence>
<dbReference type="Gene3D" id="3.40.50.2000">
    <property type="entry name" value="Glycogen Phosphorylase B"/>
    <property type="match status" value="1"/>
</dbReference>
<dbReference type="GO" id="GO:0009244">
    <property type="term" value="P:lipopolysaccharide core region biosynthetic process"/>
    <property type="evidence" value="ECO:0007669"/>
    <property type="project" value="TreeGrafter"/>
</dbReference>
<dbReference type="Pfam" id="PF01075">
    <property type="entry name" value="Glyco_transf_9"/>
    <property type="match status" value="1"/>
</dbReference>
<feature type="region of interest" description="Disordered" evidence="3">
    <location>
        <begin position="1"/>
        <end position="39"/>
    </location>
</feature>
<feature type="compositionally biased region" description="Low complexity" evidence="3">
    <location>
        <begin position="14"/>
        <end position="39"/>
    </location>
</feature>
<dbReference type="Pfam" id="PF21129">
    <property type="entry name" value="TibC_1st"/>
    <property type="match status" value="1"/>
</dbReference>
<evidence type="ECO:0000259" key="4">
    <source>
        <dbReference type="Pfam" id="PF21129"/>
    </source>
</evidence>
<accession>A0A844SQQ8</accession>
<comment type="caution">
    <text evidence="5">The sequence shown here is derived from an EMBL/GenBank/DDBJ whole genome shotgun (WGS) entry which is preliminary data.</text>
</comment>
<dbReference type="InterPro" id="IPR030929">
    <property type="entry name" value="Aah/TibC-like"/>
</dbReference>
<dbReference type="SUPFAM" id="SSF53756">
    <property type="entry name" value="UDP-Glycosyltransferase/glycogen phosphorylase"/>
    <property type="match status" value="1"/>
</dbReference>
<evidence type="ECO:0000256" key="2">
    <source>
        <dbReference type="ARBA" id="ARBA00022679"/>
    </source>
</evidence>
<reference evidence="5 6" key="1">
    <citation type="submission" date="2019-12" db="EMBL/GenBank/DDBJ databases">
        <title>Draft genome sequences Bradyrhizobium cajani AMBPC1010, Bradyrhizobium pachyrhizi AMBPC1040 and Bradyrhizobium yuanmingense ALSPC3051, three plant growth promoting strains isolated from nodules of Cajanus cajan L. in Dominican Republic.</title>
        <authorList>
            <person name="Flores-Felix J.D."/>
            <person name="Araujo J."/>
            <person name="Diaz-Alcantara C."/>
            <person name="Gonzalez-Andres F."/>
            <person name="Velazquez E."/>
        </authorList>
    </citation>
    <scope>NUCLEOTIDE SEQUENCE [LARGE SCALE GENOMIC DNA]</scope>
    <source>
        <strain evidence="5 6">1040</strain>
    </source>
</reference>